<dbReference type="Gramene" id="Kaladp0039s0464.1.v1.1">
    <property type="protein sequence ID" value="Kaladp0039s0464.1.v1.1.CDS.1"/>
    <property type="gene ID" value="Kaladp0039s0464.v1.1"/>
</dbReference>
<dbReference type="EnsemblPlants" id="Kaladp0039s0464.1.v1.1">
    <property type="protein sequence ID" value="Kaladp0039s0464.1.v1.1.CDS.1"/>
    <property type="gene ID" value="Kaladp0039s0464.v1.1"/>
</dbReference>
<name>A0A7N0ZUZ8_KALFE</name>
<dbReference type="AlphaFoldDB" id="A0A7N0ZUZ8"/>
<accession>A0A7N0ZUZ8</accession>
<evidence type="ECO:0000313" key="2">
    <source>
        <dbReference type="Proteomes" id="UP000594263"/>
    </source>
</evidence>
<dbReference type="Gramene" id="Kaladp0039s0464.2.v1.1">
    <property type="protein sequence ID" value="Kaladp0039s0464.2.v1.1.CDS.1"/>
    <property type="gene ID" value="Kaladp0039s0464.v1.1"/>
</dbReference>
<keyword evidence="2" id="KW-1185">Reference proteome</keyword>
<dbReference type="EnsemblPlants" id="Kaladp0039s0464.2.v1.1">
    <property type="protein sequence ID" value="Kaladp0039s0464.2.v1.1.CDS.1"/>
    <property type="gene ID" value="Kaladp0039s0464.v1.1"/>
</dbReference>
<organism evidence="1 2">
    <name type="scientific">Kalanchoe fedtschenkoi</name>
    <name type="common">Lavender scallops</name>
    <name type="synonym">South American air plant</name>
    <dbReference type="NCBI Taxonomy" id="63787"/>
    <lineage>
        <taxon>Eukaryota</taxon>
        <taxon>Viridiplantae</taxon>
        <taxon>Streptophyta</taxon>
        <taxon>Embryophyta</taxon>
        <taxon>Tracheophyta</taxon>
        <taxon>Spermatophyta</taxon>
        <taxon>Magnoliopsida</taxon>
        <taxon>eudicotyledons</taxon>
        <taxon>Gunneridae</taxon>
        <taxon>Pentapetalae</taxon>
        <taxon>Saxifragales</taxon>
        <taxon>Crassulaceae</taxon>
        <taxon>Kalanchoe</taxon>
    </lineage>
</organism>
<protein>
    <submittedName>
        <fullName evidence="1">Uncharacterized protein</fullName>
    </submittedName>
</protein>
<dbReference type="Proteomes" id="UP000594263">
    <property type="component" value="Unplaced"/>
</dbReference>
<sequence>MEMKEEVECFYLPKVIDEFVIRPVRSEQRKTLSRSSLHQFGLARVAGNVEESLRSQRVNNSRQC</sequence>
<proteinExistence type="predicted"/>
<reference evidence="1" key="1">
    <citation type="submission" date="2021-01" db="UniProtKB">
        <authorList>
            <consortium name="EnsemblPlants"/>
        </authorList>
    </citation>
    <scope>IDENTIFICATION</scope>
</reference>
<evidence type="ECO:0000313" key="1">
    <source>
        <dbReference type="EnsemblPlants" id="Kaladp0039s0464.2.v1.1.CDS.1"/>
    </source>
</evidence>